<dbReference type="AlphaFoldDB" id="A0A0K9PFQ3"/>
<feature type="compositionally biased region" description="Acidic residues" evidence="1">
    <location>
        <begin position="372"/>
        <end position="383"/>
    </location>
</feature>
<proteinExistence type="predicted"/>
<name>A0A0K9PFQ3_ZOSMR</name>
<dbReference type="EMBL" id="LFYR01000888">
    <property type="protein sequence ID" value="KMZ67794.1"/>
    <property type="molecule type" value="Genomic_DNA"/>
</dbReference>
<protein>
    <recommendedName>
        <fullName evidence="4">DUF3598 domain-containing protein</fullName>
    </recommendedName>
</protein>
<evidence type="ECO:0008006" key="4">
    <source>
        <dbReference type="Google" id="ProtNLM"/>
    </source>
</evidence>
<evidence type="ECO:0000256" key="1">
    <source>
        <dbReference type="SAM" id="MobiDB-lite"/>
    </source>
</evidence>
<accession>A0A0K9PFQ3</accession>
<gene>
    <name evidence="2" type="ORF">ZOSMA_259G00170</name>
</gene>
<dbReference type="InterPro" id="IPR012674">
    <property type="entry name" value="Calycin"/>
</dbReference>
<dbReference type="OrthoDB" id="1929023at2759"/>
<dbReference type="PANTHER" id="PTHR36025">
    <property type="entry name" value="DIHYDROOROTATE DEHYDROGENASE (DUF3598)"/>
    <property type="match status" value="1"/>
</dbReference>
<dbReference type="PANTHER" id="PTHR36025:SF1">
    <property type="entry name" value="DIHYDROOROTATE DEHYDROGENASE (DUF3598)"/>
    <property type="match status" value="1"/>
</dbReference>
<organism evidence="2 3">
    <name type="scientific">Zostera marina</name>
    <name type="common">Eelgrass</name>
    <dbReference type="NCBI Taxonomy" id="29655"/>
    <lineage>
        <taxon>Eukaryota</taxon>
        <taxon>Viridiplantae</taxon>
        <taxon>Streptophyta</taxon>
        <taxon>Embryophyta</taxon>
        <taxon>Tracheophyta</taxon>
        <taxon>Spermatophyta</taxon>
        <taxon>Magnoliopsida</taxon>
        <taxon>Liliopsida</taxon>
        <taxon>Zosteraceae</taxon>
        <taxon>Zostera</taxon>
    </lineage>
</organism>
<sequence length="478" mass="54217">MEHRCFCSTLDASRRPFLGQALLRTRVFPKSQSLVSSRIFCRRNSIKNGGKYGNGGSGVGKPKENIWSQENEMACYAEEKKMVKGREGGRRKAVRKRRGSNSRVLVSSPMLTKVDAVLQTQEPFVKPVWNTFACNVCGIWKGVGAVFSPSTAEMEPIAIGKKNENLYDCYTLSCVQNLDFSATHLPQIHRKTNWVTLNPFGENKHNSIRDENHKDKNGIMLPSVGCKLPSYEYFDFSSSDVLEEDFLTMESGLLFFEDGSFSRGPIEIPLSNESKYFLSPTFKFEQCLVQGCHKRLRIVYTIEFSDGGSHIQIIRVAVFEEEWVRPSNLDDDGSDAKLNLKSFSQRKRTQQSELAGSWKVFEKNATPIFNGDNDDDESGNEDNDDKRPPYVYLCTETLIKRDFPGNRQAYFGKEEMLETILWLPGGITGYVNVNNDGILCIGVGWLSEDGINLVMERDYGINGKLEEVRWKSELKKKK</sequence>
<reference evidence="3" key="1">
    <citation type="journal article" date="2016" name="Nature">
        <title>The genome of the seagrass Zostera marina reveals angiosperm adaptation to the sea.</title>
        <authorList>
            <person name="Olsen J.L."/>
            <person name="Rouze P."/>
            <person name="Verhelst B."/>
            <person name="Lin Y.-C."/>
            <person name="Bayer T."/>
            <person name="Collen J."/>
            <person name="Dattolo E."/>
            <person name="De Paoli E."/>
            <person name="Dittami S."/>
            <person name="Maumus F."/>
            <person name="Michel G."/>
            <person name="Kersting A."/>
            <person name="Lauritano C."/>
            <person name="Lohaus R."/>
            <person name="Toepel M."/>
            <person name="Tonon T."/>
            <person name="Vanneste K."/>
            <person name="Amirebrahimi M."/>
            <person name="Brakel J."/>
            <person name="Bostroem C."/>
            <person name="Chovatia M."/>
            <person name="Grimwood J."/>
            <person name="Jenkins J.W."/>
            <person name="Jueterbock A."/>
            <person name="Mraz A."/>
            <person name="Stam W.T."/>
            <person name="Tice H."/>
            <person name="Bornberg-Bauer E."/>
            <person name="Green P.J."/>
            <person name="Pearson G.A."/>
            <person name="Procaccini G."/>
            <person name="Duarte C.M."/>
            <person name="Schmutz J."/>
            <person name="Reusch T.B.H."/>
            <person name="Van de Peer Y."/>
        </authorList>
    </citation>
    <scope>NUCLEOTIDE SEQUENCE [LARGE SCALE GENOMIC DNA]</scope>
    <source>
        <strain evidence="3">cv. Finnish</strain>
    </source>
</reference>
<dbReference type="SUPFAM" id="SSF50814">
    <property type="entry name" value="Lipocalins"/>
    <property type="match status" value="1"/>
</dbReference>
<dbReference type="Gene3D" id="2.40.128.20">
    <property type="match status" value="1"/>
</dbReference>
<evidence type="ECO:0000313" key="3">
    <source>
        <dbReference type="Proteomes" id="UP000036987"/>
    </source>
</evidence>
<dbReference type="OMA" id="PPYVYLC"/>
<feature type="region of interest" description="Disordered" evidence="1">
    <location>
        <begin position="367"/>
        <end position="388"/>
    </location>
</feature>
<comment type="caution">
    <text evidence="2">The sequence shown here is derived from an EMBL/GenBank/DDBJ whole genome shotgun (WGS) entry which is preliminary data.</text>
</comment>
<evidence type="ECO:0000313" key="2">
    <source>
        <dbReference type="EMBL" id="KMZ67794.1"/>
    </source>
</evidence>
<dbReference type="Proteomes" id="UP000036987">
    <property type="component" value="Unassembled WGS sequence"/>
</dbReference>
<keyword evidence="3" id="KW-1185">Reference proteome</keyword>